<dbReference type="Proteomes" id="UP000095751">
    <property type="component" value="Unassembled WGS sequence"/>
</dbReference>
<evidence type="ECO:0000256" key="4">
    <source>
        <dbReference type="SAM" id="MobiDB-lite"/>
    </source>
</evidence>
<dbReference type="PANTHER" id="PTHR14152">
    <property type="entry name" value="SQUAMOUS CELL CARCINOMA ANTIGEN RECOGNISED BY CYTOTOXIC T LYMPHOCYTES"/>
    <property type="match status" value="1"/>
</dbReference>
<evidence type="ECO:0000313" key="6">
    <source>
        <dbReference type="Proteomes" id="UP000095751"/>
    </source>
</evidence>
<dbReference type="Pfam" id="PF03343">
    <property type="entry name" value="SART-1"/>
    <property type="match status" value="1"/>
</dbReference>
<feature type="region of interest" description="Disordered" evidence="4">
    <location>
        <begin position="1"/>
        <end position="22"/>
    </location>
</feature>
<keyword evidence="6" id="KW-1185">Reference proteome</keyword>
<dbReference type="InterPro" id="IPR005011">
    <property type="entry name" value="SNU66/SART1"/>
</dbReference>
<organism evidence="5 6">
    <name type="scientific">Fragilariopsis cylindrus CCMP1102</name>
    <dbReference type="NCBI Taxonomy" id="635003"/>
    <lineage>
        <taxon>Eukaryota</taxon>
        <taxon>Sar</taxon>
        <taxon>Stramenopiles</taxon>
        <taxon>Ochrophyta</taxon>
        <taxon>Bacillariophyta</taxon>
        <taxon>Bacillariophyceae</taxon>
        <taxon>Bacillariophycidae</taxon>
        <taxon>Bacillariales</taxon>
        <taxon>Bacillariaceae</taxon>
        <taxon>Fragilariopsis</taxon>
    </lineage>
</organism>
<dbReference type="PANTHER" id="PTHR14152:SF5">
    <property type="entry name" value="U4_U6.U5 TRI-SNRNP-ASSOCIATED PROTEIN 1"/>
    <property type="match status" value="1"/>
</dbReference>
<proteinExistence type="inferred from homology"/>
<name>A0A1E7FKM9_9STRA</name>
<sequence length="181" mass="19939">MEELAKEVKEDEPELGYDGSTADKVGVGRGLSSFISMLKTTGEITGKHGGKEELRGRAKDERNYDNYEPLDLSKVVTIGKNATDKDEELAAREIKLEYRDKHGRLLTQKEAYRDLCYQFHGHGASKKKEEKRLTQIAREQAEARLASGQVSAARDGTTAGTLGALKATQKATGKAFIVHKT</sequence>
<comment type="similarity">
    <text evidence="2">Belongs to the SNU66/SART1 family.</text>
</comment>
<dbReference type="GO" id="GO:0000481">
    <property type="term" value="P:maturation of 5S rRNA"/>
    <property type="evidence" value="ECO:0007669"/>
    <property type="project" value="TreeGrafter"/>
</dbReference>
<reference evidence="5 6" key="1">
    <citation type="submission" date="2016-09" db="EMBL/GenBank/DDBJ databases">
        <title>Extensive genetic diversity and differential bi-allelic expression allows diatom success in the polar Southern Ocean.</title>
        <authorList>
            <consortium name="DOE Joint Genome Institute"/>
            <person name="Mock T."/>
            <person name="Otillar R.P."/>
            <person name="Strauss J."/>
            <person name="Dupont C."/>
            <person name="Frickenhaus S."/>
            <person name="Maumus F."/>
            <person name="Mcmullan M."/>
            <person name="Sanges R."/>
            <person name="Schmutz J."/>
            <person name="Toseland A."/>
            <person name="Valas R."/>
            <person name="Veluchamy A."/>
            <person name="Ward B.J."/>
            <person name="Allen A."/>
            <person name="Barry K."/>
            <person name="Falciatore A."/>
            <person name="Ferrante M."/>
            <person name="Fortunato A.E."/>
            <person name="Gloeckner G."/>
            <person name="Gruber A."/>
            <person name="Hipkin R."/>
            <person name="Janech M."/>
            <person name="Kroth P."/>
            <person name="Leese F."/>
            <person name="Lindquist E."/>
            <person name="Lyon B.R."/>
            <person name="Martin J."/>
            <person name="Mayer C."/>
            <person name="Parker M."/>
            <person name="Quesneville H."/>
            <person name="Raymond J."/>
            <person name="Uhlig C."/>
            <person name="Valentin K.U."/>
            <person name="Worden A.Z."/>
            <person name="Armbrust E.V."/>
            <person name="Bowler C."/>
            <person name="Green B."/>
            <person name="Moulton V."/>
            <person name="Van Oosterhout C."/>
            <person name="Grigoriev I."/>
        </authorList>
    </citation>
    <scope>NUCLEOTIDE SEQUENCE [LARGE SCALE GENOMIC DNA]</scope>
    <source>
        <strain evidence="5 6">CCMP1102</strain>
    </source>
</reference>
<evidence type="ECO:0000256" key="3">
    <source>
        <dbReference type="ARBA" id="ARBA00023242"/>
    </source>
</evidence>
<comment type="subcellular location">
    <subcellularLocation>
        <location evidence="1">Nucleus</location>
    </subcellularLocation>
</comment>
<gene>
    <name evidence="5" type="ORF">FRACYDRAFT_268413</name>
</gene>
<dbReference type="KEGG" id="fcy:FRACYDRAFT_268413"/>
<evidence type="ECO:0000256" key="2">
    <source>
        <dbReference type="ARBA" id="ARBA00006076"/>
    </source>
</evidence>
<keyword evidence="3" id="KW-0539">Nucleus</keyword>
<accession>A0A1E7FKM9</accession>
<protein>
    <recommendedName>
        <fullName evidence="7">SART-1-domain-containing protein</fullName>
    </recommendedName>
</protein>
<dbReference type="InParanoid" id="A0A1E7FKM9"/>
<evidence type="ECO:0008006" key="7">
    <source>
        <dbReference type="Google" id="ProtNLM"/>
    </source>
</evidence>
<dbReference type="GO" id="GO:0046540">
    <property type="term" value="C:U4/U6 x U5 tri-snRNP complex"/>
    <property type="evidence" value="ECO:0007669"/>
    <property type="project" value="TreeGrafter"/>
</dbReference>
<evidence type="ECO:0000313" key="5">
    <source>
        <dbReference type="EMBL" id="OEU18706.1"/>
    </source>
</evidence>
<dbReference type="OrthoDB" id="5583at2759"/>
<dbReference type="EMBL" id="KV784356">
    <property type="protein sequence ID" value="OEU18706.1"/>
    <property type="molecule type" value="Genomic_DNA"/>
</dbReference>
<dbReference type="GO" id="GO:0045292">
    <property type="term" value="P:mRNA cis splicing, via spliceosome"/>
    <property type="evidence" value="ECO:0007669"/>
    <property type="project" value="TreeGrafter"/>
</dbReference>
<dbReference type="AlphaFoldDB" id="A0A1E7FKM9"/>
<evidence type="ECO:0000256" key="1">
    <source>
        <dbReference type="ARBA" id="ARBA00004123"/>
    </source>
</evidence>